<dbReference type="AlphaFoldDB" id="A0A1A6X7C2"/>
<comment type="similarity">
    <text evidence="2 6">Belongs to the class-A beta-lactamase family.</text>
</comment>
<evidence type="ECO:0000313" key="11">
    <source>
        <dbReference type="Proteomes" id="UP000216433"/>
    </source>
</evidence>
<dbReference type="PROSITE" id="PS00146">
    <property type="entry name" value="BETA_LACTAMASE_A"/>
    <property type="match status" value="1"/>
</dbReference>
<keyword evidence="5 6" id="KW-0046">Antibiotic resistance</keyword>
<dbReference type="Gene3D" id="3.40.710.10">
    <property type="entry name" value="DD-peptidase/beta-lactamase superfamily"/>
    <property type="match status" value="1"/>
</dbReference>
<evidence type="ECO:0000256" key="5">
    <source>
        <dbReference type="ARBA" id="ARBA00023251"/>
    </source>
</evidence>
<feature type="chain" id="PRO_5030025264" description="Beta-lactamase" evidence="8">
    <location>
        <begin position="28"/>
        <end position="304"/>
    </location>
</feature>
<dbReference type="InterPro" id="IPR012338">
    <property type="entry name" value="Beta-lactam/transpept-like"/>
</dbReference>
<keyword evidence="4 6" id="KW-0378">Hydrolase</keyword>
<dbReference type="InterPro" id="IPR045155">
    <property type="entry name" value="Beta-lactam_cat"/>
</dbReference>
<dbReference type="InterPro" id="IPR023650">
    <property type="entry name" value="Beta-lactam_class-A_AS"/>
</dbReference>
<dbReference type="InterPro" id="IPR006311">
    <property type="entry name" value="TAT_signal"/>
</dbReference>
<keyword evidence="8" id="KW-0732">Signal</keyword>
<dbReference type="Proteomes" id="UP000216433">
    <property type="component" value="Unassembled WGS sequence"/>
</dbReference>
<reference evidence="10 11" key="1">
    <citation type="submission" date="2017-06" db="EMBL/GenBank/DDBJ databases">
        <title>Genome sequencing and assembly of Stenotrophomonas maltophilia DF07.</title>
        <authorList>
            <person name="Iyer R."/>
        </authorList>
    </citation>
    <scope>NUCLEOTIDE SEQUENCE [LARGE SCALE GENOMIC DNA]</scope>
    <source>
        <strain evidence="10 11">DF07</strain>
    </source>
</reference>
<protein>
    <recommendedName>
        <fullName evidence="3 6">Beta-lactamase</fullName>
        <ecNumber evidence="3 6">3.5.2.6</ecNumber>
    </recommendedName>
</protein>
<comment type="caution">
    <text evidence="10">The sequence shown here is derived from an EMBL/GenBank/DDBJ whole genome shotgun (WGS) entry which is preliminary data.</text>
</comment>
<accession>A0A1A6X7C2</accession>
<feature type="region of interest" description="Disordered" evidence="7">
    <location>
        <begin position="172"/>
        <end position="194"/>
    </location>
</feature>
<organism evidence="10 11">
    <name type="scientific">Stenotrophomonas maltophilia</name>
    <name type="common">Pseudomonas maltophilia</name>
    <name type="synonym">Xanthomonas maltophilia</name>
    <dbReference type="NCBI Taxonomy" id="40324"/>
    <lineage>
        <taxon>Bacteria</taxon>
        <taxon>Pseudomonadati</taxon>
        <taxon>Pseudomonadota</taxon>
        <taxon>Gammaproteobacteria</taxon>
        <taxon>Lysobacterales</taxon>
        <taxon>Lysobacteraceae</taxon>
        <taxon>Stenotrophomonas</taxon>
        <taxon>Stenotrophomonas maltophilia group</taxon>
    </lineage>
</organism>
<dbReference type="GO" id="GO:0030655">
    <property type="term" value="P:beta-lactam antibiotic catabolic process"/>
    <property type="evidence" value="ECO:0007669"/>
    <property type="project" value="InterPro"/>
</dbReference>
<dbReference type="NCBIfam" id="NF000232">
    <property type="entry name" value="lactamase_L2"/>
    <property type="match status" value="1"/>
</dbReference>
<evidence type="ECO:0000256" key="1">
    <source>
        <dbReference type="ARBA" id="ARBA00001526"/>
    </source>
</evidence>
<dbReference type="PRINTS" id="PR00118">
    <property type="entry name" value="BLACTAMASEA"/>
</dbReference>
<dbReference type="PANTHER" id="PTHR35333:SF3">
    <property type="entry name" value="BETA-LACTAMASE-TYPE TRANSPEPTIDASE FOLD CONTAINING PROTEIN"/>
    <property type="match status" value="1"/>
</dbReference>
<dbReference type="Pfam" id="PF13354">
    <property type="entry name" value="Beta-lactamase2"/>
    <property type="match status" value="1"/>
</dbReference>
<evidence type="ECO:0000259" key="9">
    <source>
        <dbReference type="Pfam" id="PF13354"/>
    </source>
</evidence>
<dbReference type="PANTHER" id="PTHR35333">
    <property type="entry name" value="BETA-LACTAMASE"/>
    <property type="match status" value="1"/>
</dbReference>
<evidence type="ECO:0000256" key="4">
    <source>
        <dbReference type="ARBA" id="ARBA00022801"/>
    </source>
</evidence>
<dbReference type="GO" id="GO:0046677">
    <property type="term" value="P:response to antibiotic"/>
    <property type="evidence" value="ECO:0007669"/>
    <property type="project" value="UniProtKB-UniRule"/>
</dbReference>
<evidence type="ECO:0000256" key="7">
    <source>
        <dbReference type="SAM" id="MobiDB-lite"/>
    </source>
</evidence>
<dbReference type="RefSeq" id="WP_005418531.1">
    <property type="nucleotide sequence ID" value="NZ_JAAAFA010000007.1"/>
</dbReference>
<dbReference type="EC" id="3.5.2.6" evidence="3 6"/>
<dbReference type="PROSITE" id="PS51318">
    <property type="entry name" value="TAT"/>
    <property type="match status" value="1"/>
</dbReference>
<dbReference type="EMBL" id="NJGC01000003">
    <property type="protein sequence ID" value="PAM73625.1"/>
    <property type="molecule type" value="Genomic_DNA"/>
</dbReference>
<dbReference type="InterPro" id="IPR049643">
    <property type="entry name" value="Beta-lactam_L2"/>
</dbReference>
<evidence type="ECO:0000313" key="10">
    <source>
        <dbReference type="EMBL" id="PAM73625.1"/>
    </source>
</evidence>
<evidence type="ECO:0000256" key="2">
    <source>
        <dbReference type="ARBA" id="ARBA00009009"/>
    </source>
</evidence>
<name>A0A1A6X7C2_STEMA</name>
<comment type="catalytic activity">
    <reaction evidence="1 6">
        <text>a beta-lactam + H2O = a substituted beta-amino acid</text>
        <dbReference type="Rhea" id="RHEA:20401"/>
        <dbReference type="ChEBI" id="CHEBI:15377"/>
        <dbReference type="ChEBI" id="CHEBI:35627"/>
        <dbReference type="ChEBI" id="CHEBI:140347"/>
        <dbReference type="EC" id="3.5.2.6"/>
    </reaction>
</comment>
<evidence type="ECO:0000256" key="3">
    <source>
        <dbReference type="ARBA" id="ARBA00012865"/>
    </source>
</evidence>
<evidence type="ECO:0000256" key="6">
    <source>
        <dbReference type="RuleBase" id="RU361140"/>
    </source>
</evidence>
<gene>
    <name evidence="10" type="ORF">CEK00_03580</name>
</gene>
<evidence type="ECO:0000256" key="8">
    <source>
        <dbReference type="SAM" id="SignalP"/>
    </source>
</evidence>
<feature type="signal peptide" evidence="8">
    <location>
        <begin position="1"/>
        <end position="27"/>
    </location>
</feature>
<feature type="domain" description="Beta-lactamase class A catalytic" evidence="9">
    <location>
        <begin position="59"/>
        <end position="275"/>
    </location>
</feature>
<dbReference type="GO" id="GO:0008800">
    <property type="term" value="F:beta-lactamase activity"/>
    <property type="evidence" value="ECO:0007669"/>
    <property type="project" value="UniProtKB-UniRule"/>
</dbReference>
<sequence>MLARRRFLQFSGAAVASSLLAPALARAVSPSSGISAANAAIAGAADFAALEKASGGRLGVTVLNTGNGRRIGGHRQDERFPMCSTFKSMLVAHVLSLADAGRVSLDTRVPIAEKDLLSYAPVARRHVGKDLTVRDLCRGTLTTSDNTAANLLLEVVGGPSALTAFLRGQGDSVTRNDRNEPDVNLFAKGDPRDTTSPAAMATSLARFAVGNGLQPASRQQFTDWLIDNQTGDACLRAGLGKRWRVGDKTGSNGDDTRNDIAVLWPHAGGAAWVVTAYLQGASVDDDQRAAVLARVGALADAMIG</sequence>
<dbReference type="InterPro" id="IPR000871">
    <property type="entry name" value="Beta-lactam_class-A"/>
</dbReference>
<proteinExistence type="inferred from homology"/>
<dbReference type="NCBIfam" id="NF033103">
    <property type="entry name" value="bla_class_A"/>
    <property type="match status" value="1"/>
</dbReference>
<dbReference type="SUPFAM" id="SSF56601">
    <property type="entry name" value="beta-lactamase/transpeptidase-like"/>
    <property type="match status" value="1"/>
</dbReference>